<proteinExistence type="predicted"/>
<dbReference type="GO" id="GO:0008270">
    <property type="term" value="F:zinc ion binding"/>
    <property type="evidence" value="ECO:0007669"/>
    <property type="project" value="UniProtKB-KW"/>
</dbReference>
<evidence type="ECO:0000313" key="4">
    <source>
        <dbReference type="EMBL" id="KIM56419.1"/>
    </source>
</evidence>
<reference evidence="4 5" key="1">
    <citation type="submission" date="2014-04" db="EMBL/GenBank/DDBJ databases">
        <authorList>
            <consortium name="DOE Joint Genome Institute"/>
            <person name="Kuo A."/>
            <person name="Kohler A."/>
            <person name="Nagy L.G."/>
            <person name="Floudas D."/>
            <person name="Copeland A."/>
            <person name="Barry K.W."/>
            <person name="Cichocki N."/>
            <person name="Veneault-Fourrey C."/>
            <person name="LaButti K."/>
            <person name="Lindquist E.A."/>
            <person name="Lipzen A."/>
            <person name="Lundell T."/>
            <person name="Morin E."/>
            <person name="Murat C."/>
            <person name="Sun H."/>
            <person name="Tunlid A."/>
            <person name="Henrissat B."/>
            <person name="Grigoriev I.V."/>
            <person name="Hibbett D.S."/>
            <person name="Martin F."/>
            <person name="Nordberg H.P."/>
            <person name="Cantor M.N."/>
            <person name="Hua S.X."/>
        </authorList>
    </citation>
    <scope>NUCLEOTIDE SEQUENCE [LARGE SCALE GENOMIC DNA]</scope>
    <source>
        <strain evidence="4 5">Foug A</strain>
    </source>
</reference>
<feature type="coiled-coil region" evidence="2">
    <location>
        <begin position="158"/>
        <end position="185"/>
    </location>
</feature>
<evidence type="ECO:0000256" key="1">
    <source>
        <dbReference type="PROSITE-ProRule" id="PRU00047"/>
    </source>
</evidence>
<gene>
    <name evidence="4" type="ORF">SCLCIDRAFT_132743</name>
</gene>
<evidence type="ECO:0000259" key="3">
    <source>
        <dbReference type="PROSITE" id="PS50158"/>
    </source>
</evidence>
<feature type="non-terminal residue" evidence="4">
    <location>
        <position position="1"/>
    </location>
</feature>
<dbReference type="OrthoDB" id="3260975at2759"/>
<dbReference type="EMBL" id="KN822117">
    <property type="protein sequence ID" value="KIM56419.1"/>
    <property type="molecule type" value="Genomic_DNA"/>
</dbReference>
<protein>
    <recommendedName>
        <fullName evidence="3">CCHC-type domain-containing protein</fullName>
    </recommendedName>
</protein>
<keyword evidence="2" id="KW-0175">Coiled coil</keyword>
<keyword evidence="1" id="KW-0863">Zinc-finger</keyword>
<keyword evidence="1" id="KW-0479">Metal-binding</keyword>
<dbReference type="InterPro" id="IPR001878">
    <property type="entry name" value="Znf_CCHC"/>
</dbReference>
<name>A0A0C3DJA8_9AGAM</name>
<dbReference type="AlphaFoldDB" id="A0A0C3DJA8"/>
<dbReference type="GO" id="GO:0003676">
    <property type="term" value="F:nucleic acid binding"/>
    <property type="evidence" value="ECO:0007669"/>
    <property type="project" value="InterPro"/>
</dbReference>
<evidence type="ECO:0000256" key="2">
    <source>
        <dbReference type="SAM" id="Coils"/>
    </source>
</evidence>
<dbReference type="HOGENOM" id="CLU_037286_0_0_1"/>
<keyword evidence="5" id="KW-1185">Reference proteome</keyword>
<organism evidence="4 5">
    <name type="scientific">Scleroderma citrinum Foug A</name>
    <dbReference type="NCBI Taxonomy" id="1036808"/>
    <lineage>
        <taxon>Eukaryota</taxon>
        <taxon>Fungi</taxon>
        <taxon>Dikarya</taxon>
        <taxon>Basidiomycota</taxon>
        <taxon>Agaricomycotina</taxon>
        <taxon>Agaricomycetes</taxon>
        <taxon>Agaricomycetidae</taxon>
        <taxon>Boletales</taxon>
        <taxon>Sclerodermatineae</taxon>
        <taxon>Sclerodermataceae</taxon>
        <taxon>Scleroderma</taxon>
    </lineage>
</organism>
<keyword evidence="1" id="KW-0862">Zinc</keyword>
<dbReference type="InParanoid" id="A0A0C3DJA8"/>
<reference evidence="5" key="2">
    <citation type="submission" date="2015-01" db="EMBL/GenBank/DDBJ databases">
        <title>Evolutionary Origins and Diversification of the Mycorrhizal Mutualists.</title>
        <authorList>
            <consortium name="DOE Joint Genome Institute"/>
            <consortium name="Mycorrhizal Genomics Consortium"/>
            <person name="Kohler A."/>
            <person name="Kuo A."/>
            <person name="Nagy L.G."/>
            <person name="Floudas D."/>
            <person name="Copeland A."/>
            <person name="Barry K.W."/>
            <person name="Cichocki N."/>
            <person name="Veneault-Fourrey C."/>
            <person name="LaButti K."/>
            <person name="Lindquist E.A."/>
            <person name="Lipzen A."/>
            <person name="Lundell T."/>
            <person name="Morin E."/>
            <person name="Murat C."/>
            <person name="Riley R."/>
            <person name="Ohm R."/>
            <person name="Sun H."/>
            <person name="Tunlid A."/>
            <person name="Henrissat B."/>
            <person name="Grigoriev I.V."/>
            <person name="Hibbett D.S."/>
            <person name="Martin F."/>
        </authorList>
    </citation>
    <scope>NUCLEOTIDE SEQUENCE [LARGE SCALE GENOMIC DNA]</scope>
    <source>
        <strain evidence="5">Foug A</strain>
    </source>
</reference>
<feature type="domain" description="CCHC-type" evidence="3">
    <location>
        <begin position="314"/>
        <end position="328"/>
    </location>
</feature>
<evidence type="ECO:0000313" key="5">
    <source>
        <dbReference type="Proteomes" id="UP000053989"/>
    </source>
</evidence>
<accession>A0A0C3DJA8</accession>
<dbReference type="Proteomes" id="UP000053989">
    <property type="component" value="Unassembled WGS sequence"/>
</dbReference>
<sequence>ASDFIKAYNRSMMFLNPLATDRQKMLVLPNYFRMGSPAEKWYDDLMANPPGTWEDLVTAFNEWWPTVKSAMQTSEEYQTELLKLKMAEEDIRVIKTIGWQRVWMHVKWAEEALALANLAGIRTGSTLIWQVKKNLPQVIRKQLDDKYADWTAFMTAVKDVNTTRLKQEREDIEEWKRQEEERERKILHKVEAVKKVTTADLSVQLQCLTIGQVAVLQMTVGPVPQSRNKATTHFVIQAGPRHTTPYVLPTEGQKETVRKGLEMYPHQRLDDDGQKTYANQLADWATKHGAFMRIAEDTLYPLKLGTVMICSGECFCCGMHGHSSFKCPTEDHNESRLSHSETAWRALCNRILGPFNKNNTQNIRLIALEGQENDAGSL</sequence>
<dbReference type="PROSITE" id="PS50158">
    <property type="entry name" value="ZF_CCHC"/>
    <property type="match status" value="1"/>
</dbReference>